<dbReference type="SUPFAM" id="SSF103190">
    <property type="entry name" value="Sensory domain-like"/>
    <property type="match status" value="1"/>
</dbReference>
<dbReference type="CDD" id="cd12914">
    <property type="entry name" value="PDC1_DGC_like"/>
    <property type="match status" value="1"/>
</dbReference>
<name>A0A212KEA1_9DELT</name>
<dbReference type="InterPro" id="IPR003594">
    <property type="entry name" value="HATPase_dom"/>
</dbReference>
<dbReference type="InterPro" id="IPR004358">
    <property type="entry name" value="Sig_transdc_His_kin-like_C"/>
</dbReference>
<accession>A0A212KEA1</accession>
<dbReference type="CDD" id="cd16922">
    <property type="entry name" value="HATPase_EvgS-ArcB-TorS-like"/>
    <property type="match status" value="1"/>
</dbReference>
<dbReference type="SMART" id="SM00304">
    <property type="entry name" value="HAMP"/>
    <property type="match status" value="1"/>
</dbReference>
<keyword evidence="7 17" id="KW-0812">Transmembrane</keyword>
<evidence type="ECO:0000256" key="4">
    <source>
        <dbReference type="ARBA" id="ARBA00022475"/>
    </source>
</evidence>
<dbReference type="SMART" id="SM00387">
    <property type="entry name" value="HATPase_c"/>
    <property type="match status" value="1"/>
</dbReference>
<dbReference type="GO" id="GO:0005886">
    <property type="term" value="C:plasma membrane"/>
    <property type="evidence" value="ECO:0007669"/>
    <property type="project" value="UniProtKB-SubCell"/>
</dbReference>
<dbReference type="SUPFAM" id="SSF158472">
    <property type="entry name" value="HAMP domain-like"/>
    <property type="match status" value="1"/>
</dbReference>
<proteinExistence type="predicted"/>
<evidence type="ECO:0000256" key="5">
    <source>
        <dbReference type="ARBA" id="ARBA00022553"/>
    </source>
</evidence>
<dbReference type="Gene3D" id="1.10.287.130">
    <property type="match status" value="1"/>
</dbReference>
<protein>
    <recommendedName>
        <fullName evidence="15">Sensory/regulatory protein RpfC</fullName>
        <ecNumber evidence="3">2.7.13.3</ecNumber>
    </recommendedName>
</protein>
<dbReference type="InterPro" id="IPR001789">
    <property type="entry name" value="Sig_transdc_resp-reg_receiver"/>
</dbReference>
<sequence length="759" mass="82460">MSEQLPSQNAAPLPAATSRRFGLKAKLLVPLFGITAVVLCIATFAVTRSAEKALLETAREKLTNAAVTAGNNIDLQIQRARIDVISASLVPDIRATLSPQATGAFATRSEFLQYMNMLLKTLGEASNAYETFYVTSDRGMTLASNLAASVGVLDISDRVWFHEVIRRDDIIISSPFISRITGDTLMAVAKKIRYGDYTGAMIGSLQLEKTIMPALQLGSRDSFQTAVITESGIVAAALVGDLKNTSVRDEPWFTTVLNAQEGYIPITVEGSEKMLAFYRLPNAPLYSLAIEETHKLLGPARFVRNLGILVLILTFALAYATIYNIMVPMIAYIRTLALAANNIGAGDLAQDIPVSRNDELGDLAASLGDMLERLKQMIYRAEEATRAKSDFLARMSHEIRTPLNAIIGMAYLSLQSTISDKQRDAFSKIHAAATNLLGIINDILDFSKVESGKMELENAPFSLRKTLESTLTLLSGPAKDKNIDLRLEVAENIPDILVGDALRLSQVCINLCGNAIKFTQHGSVILRVSLNEMENRMATLYFRVEDTGIGMSLEQQRGIFDAFSQADGSITRRFGGTGLGLAISKLLVELMRGTIWVSSKQGEGSVFQFTVSLPVNDEQTLPDGRDAVEDSLPQVAGARVLVVEDNELNQEIAVGLLELMGITPILAGNGEEAIAVCAEKEFDLIFMDIQMPVMDGLEATKRIRASGKFNSASVPIIAMTANAMTSDKEKSMAVGMNAHIAKPINHAELAAAVRHWYKT</sequence>
<dbReference type="PANTHER" id="PTHR45339:SF1">
    <property type="entry name" value="HYBRID SIGNAL TRANSDUCTION HISTIDINE KINASE J"/>
    <property type="match status" value="1"/>
</dbReference>
<organism evidence="21">
    <name type="scientific">uncultured delta proteobacterium</name>
    <dbReference type="NCBI Taxonomy" id="34034"/>
    <lineage>
        <taxon>Bacteria</taxon>
        <taxon>Deltaproteobacteria</taxon>
        <taxon>environmental samples</taxon>
    </lineage>
</organism>
<dbReference type="FunFam" id="3.30.565.10:FF:000010">
    <property type="entry name" value="Sensor histidine kinase RcsC"/>
    <property type="match status" value="1"/>
</dbReference>
<evidence type="ECO:0000256" key="6">
    <source>
        <dbReference type="ARBA" id="ARBA00022679"/>
    </source>
</evidence>
<dbReference type="GO" id="GO:0005524">
    <property type="term" value="F:ATP binding"/>
    <property type="evidence" value="ECO:0007669"/>
    <property type="project" value="UniProtKB-KW"/>
</dbReference>
<comment type="subcellular location">
    <subcellularLocation>
        <location evidence="2">Cell membrane</location>
        <topology evidence="2">Multi-pass membrane protein</topology>
    </subcellularLocation>
</comment>
<keyword evidence="8" id="KW-0547">Nucleotide-binding</keyword>
<keyword evidence="5 16" id="KW-0597">Phosphoprotein</keyword>
<evidence type="ECO:0000256" key="16">
    <source>
        <dbReference type="PROSITE-ProRule" id="PRU00169"/>
    </source>
</evidence>
<dbReference type="Pfam" id="PF00072">
    <property type="entry name" value="Response_reg"/>
    <property type="match status" value="1"/>
</dbReference>
<comment type="subunit">
    <text evidence="14">At low DSF concentrations, interacts with RpfF.</text>
</comment>
<dbReference type="InterPro" id="IPR011006">
    <property type="entry name" value="CheY-like_superfamily"/>
</dbReference>
<dbReference type="Pfam" id="PF02743">
    <property type="entry name" value="dCache_1"/>
    <property type="match status" value="1"/>
</dbReference>
<evidence type="ECO:0000313" key="21">
    <source>
        <dbReference type="EMBL" id="SBW10043.1"/>
    </source>
</evidence>
<feature type="transmembrane region" description="Helical" evidence="17">
    <location>
        <begin position="27"/>
        <end position="46"/>
    </location>
</feature>
<evidence type="ECO:0000256" key="10">
    <source>
        <dbReference type="ARBA" id="ARBA00022840"/>
    </source>
</evidence>
<keyword evidence="10" id="KW-0067">ATP-binding</keyword>
<dbReference type="InterPro" id="IPR033479">
    <property type="entry name" value="dCache_1"/>
</dbReference>
<evidence type="ECO:0000256" key="12">
    <source>
        <dbReference type="ARBA" id="ARBA00023012"/>
    </source>
</evidence>
<dbReference type="InterPro" id="IPR029151">
    <property type="entry name" value="Sensor-like_sf"/>
</dbReference>
<feature type="domain" description="Response regulatory" evidence="19">
    <location>
        <begin position="639"/>
        <end position="757"/>
    </location>
</feature>
<evidence type="ECO:0000256" key="11">
    <source>
        <dbReference type="ARBA" id="ARBA00022989"/>
    </source>
</evidence>
<feature type="transmembrane region" description="Helical" evidence="17">
    <location>
        <begin position="306"/>
        <end position="326"/>
    </location>
</feature>
<evidence type="ECO:0000259" key="18">
    <source>
        <dbReference type="PROSITE" id="PS50109"/>
    </source>
</evidence>
<dbReference type="InterPro" id="IPR005467">
    <property type="entry name" value="His_kinase_dom"/>
</dbReference>
<feature type="domain" description="HAMP" evidence="20">
    <location>
        <begin position="329"/>
        <end position="379"/>
    </location>
</feature>
<dbReference type="SMART" id="SM00388">
    <property type="entry name" value="HisKA"/>
    <property type="match status" value="1"/>
</dbReference>
<evidence type="ECO:0000256" key="14">
    <source>
        <dbReference type="ARBA" id="ARBA00064003"/>
    </source>
</evidence>
<dbReference type="Gene3D" id="3.30.450.20">
    <property type="entry name" value="PAS domain"/>
    <property type="match status" value="1"/>
</dbReference>
<dbReference type="InterPro" id="IPR036097">
    <property type="entry name" value="HisK_dim/P_sf"/>
</dbReference>
<keyword evidence="11 17" id="KW-1133">Transmembrane helix</keyword>
<dbReference type="GO" id="GO:0000155">
    <property type="term" value="F:phosphorelay sensor kinase activity"/>
    <property type="evidence" value="ECO:0007669"/>
    <property type="project" value="InterPro"/>
</dbReference>
<comment type="catalytic activity">
    <reaction evidence="1">
        <text>ATP + protein L-histidine = ADP + protein N-phospho-L-histidine.</text>
        <dbReference type="EC" id="2.7.13.3"/>
    </reaction>
</comment>
<keyword evidence="12" id="KW-0902">Two-component regulatory system</keyword>
<feature type="modified residue" description="4-aspartylphosphate" evidence="16">
    <location>
        <position position="688"/>
    </location>
</feature>
<keyword evidence="6 21" id="KW-0808">Transferase</keyword>
<dbReference type="Gene3D" id="3.40.50.2300">
    <property type="match status" value="1"/>
</dbReference>
<evidence type="ECO:0000259" key="19">
    <source>
        <dbReference type="PROSITE" id="PS50110"/>
    </source>
</evidence>
<keyword evidence="9 21" id="KW-0418">Kinase</keyword>
<evidence type="ECO:0000256" key="7">
    <source>
        <dbReference type="ARBA" id="ARBA00022692"/>
    </source>
</evidence>
<evidence type="ECO:0000256" key="17">
    <source>
        <dbReference type="SAM" id="Phobius"/>
    </source>
</evidence>
<dbReference type="Gene3D" id="6.10.340.10">
    <property type="match status" value="1"/>
</dbReference>
<dbReference type="Pfam" id="PF00672">
    <property type="entry name" value="HAMP"/>
    <property type="match status" value="1"/>
</dbReference>
<dbReference type="CDD" id="cd17546">
    <property type="entry name" value="REC_hyHK_CKI1_RcsC-like"/>
    <property type="match status" value="1"/>
</dbReference>
<dbReference type="InterPro" id="IPR003660">
    <property type="entry name" value="HAMP_dom"/>
</dbReference>
<evidence type="ECO:0000256" key="13">
    <source>
        <dbReference type="ARBA" id="ARBA00023136"/>
    </source>
</evidence>
<dbReference type="Gene3D" id="3.30.565.10">
    <property type="entry name" value="Histidine kinase-like ATPase, C-terminal domain"/>
    <property type="match status" value="1"/>
</dbReference>
<evidence type="ECO:0000259" key="20">
    <source>
        <dbReference type="PROSITE" id="PS50885"/>
    </source>
</evidence>
<dbReference type="Pfam" id="PF02518">
    <property type="entry name" value="HATPase_c"/>
    <property type="match status" value="1"/>
</dbReference>
<dbReference type="PANTHER" id="PTHR45339">
    <property type="entry name" value="HYBRID SIGNAL TRANSDUCTION HISTIDINE KINASE J"/>
    <property type="match status" value="1"/>
</dbReference>
<dbReference type="Pfam" id="PF00512">
    <property type="entry name" value="HisKA"/>
    <property type="match status" value="1"/>
</dbReference>
<evidence type="ECO:0000256" key="3">
    <source>
        <dbReference type="ARBA" id="ARBA00012438"/>
    </source>
</evidence>
<evidence type="ECO:0000256" key="2">
    <source>
        <dbReference type="ARBA" id="ARBA00004651"/>
    </source>
</evidence>
<reference evidence="21" key="1">
    <citation type="submission" date="2016-04" db="EMBL/GenBank/DDBJ databases">
        <authorList>
            <person name="Evans L.H."/>
            <person name="Alamgir A."/>
            <person name="Owens N."/>
            <person name="Weber N.D."/>
            <person name="Virtaneva K."/>
            <person name="Barbian K."/>
            <person name="Babar A."/>
            <person name="Rosenke K."/>
        </authorList>
    </citation>
    <scope>NUCLEOTIDE SEQUENCE</scope>
    <source>
        <strain evidence="21">86</strain>
    </source>
</reference>
<dbReference type="SUPFAM" id="SSF55874">
    <property type="entry name" value="ATPase domain of HSP90 chaperone/DNA topoisomerase II/histidine kinase"/>
    <property type="match status" value="1"/>
</dbReference>
<evidence type="ECO:0000256" key="9">
    <source>
        <dbReference type="ARBA" id="ARBA00022777"/>
    </source>
</evidence>
<dbReference type="SUPFAM" id="SSF47384">
    <property type="entry name" value="Homodimeric domain of signal transducing histidine kinase"/>
    <property type="match status" value="1"/>
</dbReference>
<evidence type="ECO:0000256" key="8">
    <source>
        <dbReference type="ARBA" id="ARBA00022741"/>
    </source>
</evidence>
<evidence type="ECO:0000256" key="1">
    <source>
        <dbReference type="ARBA" id="ARBA00000085"/>
    </source>
</evidence>
<dbReference type="PROSITE" id="PS50109">
    <property type="entry name" value="HIS_KIN"/>
    <property type="match status" value="1"/>
</dbReference>
<keyword evidence="4" id="KW-1003">Cell membrane</keyword>
<dbReference type="InterPro" id="IPR003661">
    <property type="entry name" value="HisK_dim/P_dom"/>
</dbReference>
<evidence type="ECO:0000256" key="15">
    <source>
        <dbReference type="ARBA" id="ARBA00068150"/>
    </source>
</evidence>
<dbReference type="CDD" id="cd00082">
    <property type="entry name" value="HisKA"/>
    <property type="match status" value="1"/>
</dbReference>
<dbReference type="PRINTS" id="PR00344">
    <property type="entry name" value="BCTRLSENSOR"/>
</dbReference>
<dbReference type="PROSITE" id="PS50885">
    <property type="entry name" value="HAMP"/>
    <property type="match status" value="1"/>
</dbReference>
<keyword evidence="13 17" id="KW-0472">Membrane</keyword>
<dbReference type="InterPro" id="IPR036890">
    <property type="entry name" value="HATPase_C_sf"/>
</dbReference>
<dbReference type="EMBL" id="FLUQ01000006">
    <property type="protein sequence ID" value="SBW10043.1"/>
    <property type="molecule type" value="Genomic_DNA"/>
</dbReference>
<feature type="domain" description="Histidine kinase" evidence="18">
    <location>
        <begin position="394"/>
        <end position="615"/>
    </location>
</feature>
<dbReference type="CDD" id="cd06225">
    <property type="entry name" value="HAMP"/>
    <property type="match status" value="1"/>
</dbReference>
<dbReference type="FunFam" id="1.10.287.130:FF:000002">
    <property type="entry name" value="Two-component osmosensing histidine kinase"/>
    <property type="match status" value="1"/>
</dbReference>
<gene>
    <name evidence="21" type="ORF">KL86DPRO_60008</name>
</gene>
<dbReference type="EC" id="2.7.13.3" evidence="3"/>
<dbReference type="PROSITE" id="PS50110">
    <property type="entry name" value="RESPONSE_REGULATORY"/>
    <property type="match status" value="1"/>
</dbReference>
<dbReference type="SMART" id="SM00448">
    <property type="entry name" value="REC"/>
    <property type="match status" value="1"/>
</dbReference>
<dbReference type="SUPFAM" id="SSF52172">
    <property type="entry name" value="CheY-like"/>
    <property type="match status" value="1"/>
</dbReference>
<dbReference type="AlphaFoldDB" id="A0A212KEA1"/>